<keyword evidence="6 8" id="KW-0508">mRNA splicing</keyword>
<dbReference type="Proteomes" id="UP001360560">
    <property type="component" value="Unassembled WGS sequence"/>
</dbReference>
<keyword evidence="7 8" id="KW-0539">Nucleus</keyword>
<dbReference type="InterPro" id="IPR013260">
    <property type="entry name" value="mRNA_splic_SYF2"/>
</dbReference>
<evidence type="ECO:0000256" key="3">
    <source>
        <dbReference type="ARBA" id="ARBA00014745"/>
    </source>
</evidence>
<feature type="compositionally biased region" description="Polar residues" evidence="9">
    <location>
        <begin position="13"/>
        <end position="28"/>
    </location>
</feature>
<evidence type="ECO:0000256" key="8">
    <source>
        <dbReference type="RuleBase" id="RU367148"/>
    </source>
</evidence>
<keyword evidence="5 8" id="KW-0747">Spliceosome</keyword>
<protein>
    <recommendedName>
        <fullName evidence="3 8">Pre-mRNA-splicing factor SYF2</fullName>
    </recommendedName>
</protein>
<accession>A0AAV5QRA3</accession>
<sequence>MSSTTKDKLSKFKQLQKQRSLAQSQNKSDVYREHSRNSTTPAALQKHSQKQQDAELALLKMDDPLTNQQMERKKLWNYSVEDNQKWHEKNSSVEQRSKNQNDQNILAERTYLKKINEISKKKLSLGIKDASVDSNDGEYQFDHQPSKQTIELYTGSLQSSQNAKITKTNKNKLKNGKDTTLYINRKNKEFNEKLARHYDKHIE</sequence>
<comment type="subcellular location">
    <subcellularLocation>
        <location evidence="1 8">Nucleus</location>
    </subcellularLocation>
</comment>
<dbReference type="EMBL" id="BTFZ01000011">
    <property type="protein sequence ID" value="GMM37264.1"/>
    <property type="molecule type" value="Genomic_DNA"/>
</dbReference>
<dbReference type="GO" id="GO:0005681">
    <property type="term" value="C:spliceosomal complex"/>
    <property type="evidence" value="ECO:0007669"/>
    <property type="project" value="UniProtKB-KW"/>
</dbReference>
<dbReference type="GO" id="GO:0000398">
    <property type="term" value="P:mRNA splicing, via spliceosome"/>
    <property type="evidence" value="ECO:0007669"/>
    <property type="project" value="UniProtKB-UniRule"/>
</dbReference>
<organism evidence="10 11">
    <name type="scientific">Saccharomycopsis crataegensis</name>
    <dbReference type="NCBI Taxonomy" id="43959"/>
    <lineage>
        <taxon>Eukaryota</taxon>
        <taxon>Fungi</taxon>
        <taxon>Dikarya</taxon>
        <taxon>Ascomycota</taxon>
        <taxon>Saccharomycotina</taxon>
        <taxon>Saccharomycetes</taxon>
        <taxon>Saccharomycopsidaceae</taxon>
        <taxon>Saccharomycopsis</taxon>
    </lineage>
</organism>
<reference evidence="10 11" key="1">
    <citation type="journal article" date="2023" name="Elife">
        <title>Identification of key yeast species and microbe-microbe interactions impacting larval growth of Drosophila in the wild.</title>
        <authorList>
            <person name="Mure A."/>
            <person name="Sugiura Y."/>
            <person name="Maeda R."/>
            <person name="Honda K."/>
            <person name="Sakurai N."/>
            <person name="Takahashi Y."/>
            <person name="Watada M."/>
            <person name="Katoh T."/>
            <person name="Gotoh A."/>
            <person name="Gotoh Y."/>
            <person name="Taniguchi I."/>
            <person name="Nakamura K."/>
            <person name="Hayashi T."/>
            <person name="Katayama T."/>
            <person name="Uemura T."/>
            <person name="Hattori Y."/>
        </authorList>
    </citation>
    <scope>NUCLEOTIDE SEQUENCE [LARGE SCALE GENOMIC DNA]</scope>
    <source>
        <strain evidence="10 11">SC-9</strain>
    </source>
</reference>
<evidence type="ECO:0000313" key="10">
    <source>
        <dbReference type="EMBL" id="GMM37264.1"/>
    </source>
</evidence>
<evidence type="ECO:0000256" key="9">
    <source>
        <dbReference type="SAM" id="MobiDB-lite"/>
    </source>
</evidence>
<evidence type="ECO:0000256" key="7">
    <source>
        <dbReference type="ARBA" id="ARBA00023242"/>
    </source>
</evidence>
<feature type="compositionally biased region" description="Basic and acidic residues" evidence="9">
    <location>
        <begin position="1"/>
        <end position="10"/>
    </location>
</feature>
<dbReference type="RefSeq" id="XP_064854260.1">
    <property type="nucleotide sequence ID" value="XM_064998188.1"/>
</dbReference>
<gene>
    <name evidence="10" type="ORF">DASC09_045890</name>
</gene>
<comment type="caution">
    <text evidence="10">The sequence shown here is derived from an EMBL/GenBank/DDBJ whole genome shotgun (WGS) entry which is preliminary data.</text>
</comment>
<evidence type="ECO:0000256" key="5">
    <source>
        <dbReference type="ARBA" id="ARBA00022728"/>
    </source>
</evidence>
<name>A0AAV5QRA3_9ASCO</name>
<dbReference type="GeneID" id="90075239"/>
<comment type="subunit">
    <text evidence="8">May be part of a spliceosome complex.</text>
</comment>
<evidence type="ECO:0000256" key="1">
    <source>
        <dbReference type="ARBA" id="ARBA00004123"/>
    </source>
</evidence>
<evidence type="ECO:0000256" key="4">
    <source>
        <dbReference type="ARBA" id="ARBA00022664"/>
    </source>
</evidence>
<feature type="region of interest" description="Disordered" evidence="9">
    <location>
        <begin position="1"/>
        <end position="53"/>
    </location>
</feature>
<evidence type="ECO:0000256" key="6">
    <source>
        <dbReference type="ARBA" id="ARBA00023187"/>
    </source>
</evidence>
<comment type="similarity">
    <text evidence="2 8">Belongs to the SYF2 family.</text>
</comment>
<evidence type="ECO:0000313" key="11">
    <source>
        <dbReference type="Proteomes" id="UP001360560"/>
    </source>
</evidence>
<dbReference type="AlphaFoldDB" id="A0AAV5QRA3"/>
<comment type="function">
    <text evidence="8">Involved in pre-mRNA splicing.</text>
</comment>
<evidence type="ECO:0000256" key="2">
    <source>
        <dbReference type="ARBA" id="ARBA00010028"/>
    </source>
</evidence>
<keyword evidence="11" id="KW-1185">Reference proteome</keyword>
<dbReference type="Pfam" id="PF08231">
    <property type="entry name" value="SYF2"/>
    <property type="match status" value="1"/>
</dbReference>
<keyword evidence="4 8" id="KW-0507">mRNA processing</keyword>
<proteinExistence type="inferred from homology"/>